<dbReference type="InterPro" id="IPR001810">
    <property type="entry name" value="F-box_dom"/>
</dbReference>
<name>G0N0E6_CAEBE</name>
<dbReference type="FunCoup" id="G0N0E6">
    <property type="interactions" value="394"/>
</dbReference>
<reference evidence="3" key="1">
    <citation type="submission" date="2011-07" db="EMBL/GenBank/DDBJ databases">
        <authorList>
            <consortium name="Caenorhabditis brenneri Sequencing and Analysis Consortium"/>
            <person name="Wilson R.K."/>
        </authorList>
    </citation>
    <scope>NUCLEOTIDE SEQUENCE [LARGE SCALE GENOMIC DNA]</scope>
    <source>
        <strain evidence="3">PB2801</strain>
    </source>
</reference>
<dbReference type="OrthoDB" id="5911023at2759"/>
<proteinExistence type="predicted"/>
<protein>
    <recommendedName>
        <fullName evidence="1">F-box domain-containing protein</fullName>
    </recommendedName>
</protein>
<evidence type="ECO:0000313" key="2">
    <source>
        <dbReference type="EMBL" id="EGT48906.1"/>
    </source>
</evidence>
<dbReference type="InParanoid" id="G0N0E6"/>
<dbReference type="EMBL" id="GL379824">
    <property type="protein sequence ID" value="EGT48906.1"/>
    <property type="molecule type" value="Genomic_DNA"/>
</dbReference>
<dbReference type="Proteomes" id="UP000008068">
    <property type="component" value="Unassembled WGS sequence"/>
</dbReference>
<dbReference type="Pfam" id="PF00646">
    <property type="entry name" value="F-box"/>
    <property type="match status" value="1"/>
</dbReference>
<organism evidence="3">
    <name type="scientific">Caenorhabditis brenneri</name>
    <name type="common">Nematode worm</name>
    <dbReference type="NCBI Taxonomy" id="135651"/>
    <lineage>
        <taxon>Eukaryota</taxon>
        <taxon>Metazoa</taxon>
        <taxon>Ecdysozoa</taxon>
        <taxon>Nematoda</taxon>
        <taxon>Chromadorea</taxon>
        <taxon>Rhabditida</taxon>
        <taxon>Rhabditina</taxon>
        <taxon>Rhabditomorpha</taxon>
        <taxon>Rhabditoidea</taxon>
        <taxon>Rhabditidae</taxon>
        <taxon>Peloderinae</taxon>
        <taxon>Caenorhabditis</taxon>
    </lineage>
</organism>
<dbReference type="AlphaFoldDB" id="G0N0E6"/>
<feature type="domain" description="F-box" evidence="1">
    <location>
        <begin position="3"/>
        <end position="50"/>
    </location>
</feature>
<evidence type="ECO:0000313" key="3">
    <source>
        <dbReference type="Proteomes" id="UP000008068"/>
    </source>
</evidence>
<dbReference type="PROSITE" id="PS50181">
    <property type="entry name" value="FBOX"/>
    <property type="match status" value="1"/>
</dbReference>
<dbReference type="HOGENOM" id="CLU_1210729_0_0_1"/>
<evidence type="ECO:0000259" key="1">
    <source>
        <dbReference type="PROSITE" id="PS50181"/>
    </source>
</evidence>
<sequence>MAAFPLTRLPASSVENVLRMMSPLQLVVFSLLSKKCKDQVNSLNTSAETMRIQITNSIVFEVPFDEDTLRIEFYELDAFMVRLMRDERNKTLRAAAKVTIGIYRNEVYTEYSQWFTNKLSVKQWVEQLKCVFPNVDVDWIHFSAGAFRFDLDSIQETFPKIPQLSINHTGDYGFNRLILEKFLPTYAISISRNCFEDFRIPHKTIFTMSNVPNLWIEGPRMNITSNSTL</sequence>
<gene>
    <name evidence="2" type="ORF">CAEBREN_07201</name>
</gene>
<keyword evidence="3" id="KW-1185">Reference proteome</keyword>
<dbReference type="PANTHER" id="PTHR22899">
    <property type="entry name" value="CYCLIN-RELATED F-BOX FAMILY"/>
    <property type="match status" value="1"/>
</dbReference>
<dbReference type="OMA" id="WIEGPRM"/>
<accession>G0N0E6</accession>
<dbReference type="InterPro" id="IPR053222">
    <property type="entry name" value="Zygotic_Embryogenesis-Asso"/>
</dbReference>
<dbReference type="PANTHER" id="PTHR22899:SF0">
    <property type="entry name" value="F-BOX ASSOCIATED DOMAIN-CONTAINING PROTEIN-RELATED"/>
    <property type="match status" value="1"/>
</dbReference>